<feature type="domain" description="Neurotransmitter-gated ion-channel ligand-binding" evidence="13">
    <location>
        <begin position="1"/>
        <end position="137"/>
    </location>
</feature>
<dbReference type="Gene3D" id="1.20.58.390">
    <property type="entry name" value="Neurotransmitter-gated ion-channel transmembrane domain"/>
    <property type="match status" value="1"/>
</dbReference>
<dbReference type="PROSITE" id="PS00236">
    <property type="entry name" value="NEUROTR_ION_CHANNEL"/>
    <property type="match status" value="1"/>
</dbReference>
<dbReference type="PRINTS" id="PR00252">
    <property type="entry name" value="NRIONCHANNEL"/>
</dbReference>
<protein>
    <submittedName>
        <fullName evidence="15">Uncharacterized protein</fullName>
    </submittedName>
</protein>
<feature type="transmembrane region" description="Helical" evidence="11">
    <location>
        <begin position="154"/>
        <end position="178"/>
    </location>
</feature>
<feature type="region of interest" description="Disordered" evidence="12">
    <location>
        <begin position="255"/>
        <end position="276"/>
    </location>
</feature>
<dbReference type="Gene3D" id="2.70.170.10">
    <property type="entry name" value="Neurotransmitter-gated ion-channel ligand-binding domain"/>
    <property type="match status" value="1"/>
</dbReference>
<dbReference type="Pfam" id="PF02932">
    <property type="entry name" value="Neur_chan_memb"/>
    <property type="match status" value="1"/>
</dbReference>
<evidence type="ECO:0000256" key="8">
    <source>
        <dbReference type="ARBA" id="ARBA00023065"/>
    </source>
</evidence>
<dbReference type="Pfam" id="PF02931">
    <property type="entry name" value="Neur_chan_LBD"/>
    <property type="match status" value="1"/>
</dbReference>
<dbReference type="SUPFAM" id="SSF63712">
    <property type="entry name" value="Nicotinic receptor ligand binding domain-like"/>
    <property type="match status" value="1"/>
</dbReference>
<keyword evidence="7 11" id="KW-1133">Transmembrane helix</keyword>
<keyword evidence="3 11" id="KW-0813">Transport</keyword>
<dbReference type="GO" id="GO:0004888">
    <property type="term" value="F:transmembrane signaling receptor activity"/>
    <property type="evidence" value="ECO:0007669"/>
    <property type="project" value="InterPro"/>
</dbReference>
<dbReference type="InterPro" id="IPR006028">
    <property type="entry name" value="GABAA/Glycine_rcpt"/>
</dbReference>
<dbReference type="Proteomes" id="UP001176961">
    <property type="component" value="Unassembled WGS sequence"/>
</dbReference>
<comment type="subcellular location">
    <subcellularLocation>
        <location evidence="2">Cell membrane</location>
    </subcellularLocation>
    <subcellularLocation>
        <location evidence="1">Membrane</location>
        <topology evidence="1">Multi-pass membrane protein</topology>
    </subcellularLocation>
</comment>
<dbReference type="InterPro" id="IPR006202">
    <property type="entry name" value="Neur_chan_lig-bd"/>
</dbReference>
<evidence type="ECO:0000259" key="14">
    <source>
        <dbReference type="Pfam" id="PF02932"/>
    </source>
</evidence>
<accession>A0AA36H568</accession>
<evidence type="ECO:0000313" key="16">
    <source>
        <dbReference type="Proteomes" id="UP001176961"/>
    </source>
</evidence>
<proteinExistence type="inferred from homology"/>
<keyword evidence="5 11" id="KW-0812">Transmembrane</keyword>
<keyword evidence="4" id="KW-1003">Cell membrane</keyword>
<keyword evidence="16" id="KW-1185">Reference proteome</keyword>
<dbReference type="InterPro" id="IPR006201">
    <property type="entry name" value="Neur_channel"/>
</dbReference>
<dbReference type="InterPro" id="IPR036719">
    <property type="entry name" value="Neuro-gated_channel_TM_sf"/>
</dbReference>
<dbReference type="CDD" id="cd19049">
    <property type="entry name" value="LGIC_TM_anion"/>
    <property type="match status" value="1"/>
</dbReference>
<evidence type="ECO:0000256" key="1">
    <source>
        <dbReference type="ARBA" id="ARBA00004141"/>
    </source>
</evidence>
<feature type="transmembrane region" description="Helical" evidence="11">
    <location>
        <begin position="187"/>
        <end position="208"/>
    </location>
</feature>
<evidence type="ECO:0000313" key="15">
    <source>
        <dbReference type="EMBL" id="CAJ0603942.1"/>
    </source>
</evidence>
<name>A0AA36H568_CYLNA</name>
<dbReference type="EMBL" id="CATQJL010000305">
    <property type="protein sequence ID" value="CAJ0603942.1"/>
    <property type="molecule type" value="Genomic_DNA"/>
</dbReference>
<evidence type="ECO:0000256" key="6">
    <source>
        <dbReference type="ARBA" id="ARBA00022729"/>
    </source>
</evidence>
<dbReference type="InterPro" id="IPR018000">
    <property type="entry name" value="Neurotransmitter_ion_chnl_CS"/>
</dbReference>
<dbReference type="GO" id="GO:0005886">
    <property type="term" value="C:plasma membrane"/>
    <property type="evidence" value="ECO:0007669"/>
    <property type="project" value="UniProtKB-SubCell"/>
</dbReference>
<evidence type="ECO:0000256" key="5">
    <source>
        <dbReference type="ARBA" id="ARBA00022692"/>
    </source>
</evidence>
<evidence type="ECO:0000256" key="10">
    <source>
        <dbReference type="ARBA" id="ARBA00023303"/>
    </source>
</evidence>
<gene>
    <name evidence="15" type="ORF">CYNAS_LOCUS15925</name>
</gene>
<evidence type="ECO:0000256" key="3">
    <source>
        <dbReference type="ARBA" id="ARBA00022448"/>
    </source>
</evidence>
<dbReference type="InterPro" id="IPR006029">
    <property type="entry name" value="Neurotrans-gated_channel_TM"/>
</dbReference>
<evidence type="ECO:0000256" key="4">
    <source>
        <dbReference type="ARBA" id="ARBA00022475"/>
    </source>
</evidence>
<evidence type="ECO:0000256" key="12">
    <source>
        <dbReference type="SAM" id="MobiDB-lite"/>
    </source>
</evidence>
<dbReference type="SUPFAM" id="SSF90112">
    <property type="entry name" value="Neurotransmitter-gated ion-channel transmembrane pore"/>
    <property type="match status" value="1"/>
</dbReference>
<dbReference type="PRINTS" id="PR00253">
    <property type="entry name" value="GABAARECEPTR"/>
</dbReference>
<evidence type="ECO:0000256" key="9">
    <source>
        <dbReference type="ARBA" id="ARBA00023136"/>
    </source>
</evidence>
<organism evidence="15 16">
    <name type="scientific">Cylicocyclus nassatus</name>
    <name type="common">Nematode worm</name>
    <dbReference type="NCBI Taxonomy" id="53992"/>
    <lineage>
        <taxon>Eukaryota</taxon>
        <taxon>Metazoa</taxon>
        <taxon>Ecdysozoa</taxon>
        <taxon>Nematoda</taxon>
        <taxon>Chromadorea</taxon>
        <taxon>Rhabditida</taxon>
        <taxon>Rhabditina</taxon>
        <taxon>Rhabditomorpha</taxon>
        <taxon>Strongyloidea</taxon>
        <taxon>Strongylidae</taxon>
        <taxon>Cylicocyclus</taxon>
    </lineage>
</organism>
<reference evidence="15" key="1">
    <citation type="submission" date="2023-07" db="EMBL/GenBank/DDBJ databases">
        <authorList>
            <consortium name="CYATHOMIX"/>
        </authorList>
    </citation>
    <scope>NUCLEOTIDE SEQUENCE</scope>
    <source>
        <strain evidence="15">N/A</strain>
    </source>
</reference>
<dbReference type="InterPro" id="IPR036734">
    <property type="entry name" value="Neur_chan_lig-bd_sf"/>
</dbReference>
<dbReference type="GO" id="GO:0005230">
    <property type="term" value="F:extracellular ligand-gated monoatomic ion channel activity"/>
    <property type="evidence" value="ECO:0007669"/>
    <property type="project" value="InterPro"/>
</dbReference>
<comment type="similarity">
    <text evidence="11">Belongs to the ligand-gated ion channel (TC 1.A.9) family.</text>
</comment>
<keyword evidence="9 11" id="KW-0472">Membrane</keyword>
<feature type="domain" description="Neurotransmitter-gated ion-channel transmembrane" evidence="14">
    <location>
        <begin position="161"/>
        <end position="255"/>
    </location>
</feature>
<feature type="transmembrane region" description="Helical" evidence="11">
    <location>
        <begin position="324"/>
        <end position="341"/>
    </location>
</feature>
<keyword evidence="6" id="KW-0732">Signal</keyword>
<keyword evidence="10 11" id="KW-0407">Ion channel</keyword>
<dbReference type="NCBIfam" id="TIGR00860">
    <property type="entry name" value="LIC"/>
    <property type="match status" value="1"/>
</dbReference>
<keyword evidence="8 11" id="KW-0406">Ion transport</keyword>
<sequence length="344" mass="40091">MEYTLQLTFRQFWQDPRLAYATMFPGRLIPNFLVITKPHLIWTPDTFFMNEKKRHTIDKLNVMSRIYANGDVLYSERISLTLSCAMHLQKYPMDEQICGLYLASYAYTSDDIVYRWKTEDPIQLHPFVNTSLPNFSVELTEISTCTDTTATGEYSYYFVQIYLPSTLLVIVSWVSFWLDRDAVPARVTLGVTTLLTMTTTAIGINSSLPAVSYIKAVDVWVGVCLAFIFATVLEYAFVSYQAGLPKYNKQKQRKIQEHEAERERDNGDSHAFPRKDSLGKDEHEVQRFIKARAAELNDLPLLDWWQKWKVDADPPKMIDLRSRILFPALFVLFNVFYWVWYSEI</sequence>
<evidence type="ECO:0000256" key="2">
    <source>
        <dbReference type="ARBA" id="ARBA00004236"/>
    </source>
</evidence>
<evidence type="ECO:0000259" key="13">
    <source>
        <dbReference type="Pfam" id="PF02931"/>
    </source>
</evidence>
<evidence type="ECO:0000256" key="7">
    <source>
        <dbReference type="ARBA" id="ARBA00022989"/>
    </source>
</evidence>
<comment type="caution">
    <text evidence="15">The sequence shown here is derived from an EMBL/GenBank/DDBJ whole genome shotgun (WGS) entry which is preliminary data.</text>
</comment>
<feature type="transmembrane region" description="Helical" evidence="11">
    <location>
        <begin position="220"/>
        <end position="244"/>
    </location>
</feature>
<dbReference type="PANTHER" id="PTHR18945">
    <property type="entry name" value="NEUROTRANSMITTER GATED ION CHANNEL"/>
    <property type="match status" value="1"/>
</dbReference>
<dbReference type="AlphaFoldDB" id="A0AA36H568"/>
<dbReference type="InterPro" id="IPR038050">
    <property type="entry name" value="Neuro_actylchol_rec"/>
</dbReference>
<evidence type="ECO:0000256" key="11">
    <source>
        <dbReference type="RuleBase" id="RU000687"/>
    </source>
</evidence>